<organism evidence="1 2">
    <name type="scientific">Williamwhitmania taraxaci</name>
    <dbReference type="NCBI Taxonomy" id="1640674"/>
    <lineage>
        <taxon>Bacteria</taxon>
        <taxon>Pseudomonadati</taxon>
        <taxon>Bacteroidota</taxon>
        <taxon>Bacteroidia</taxon>
        <taxon>Bacteroidales</taxon>
        <taxon>Williamwhitmaniaceae</taxon>
        <taxon>Williamwhitmania</taxon>
    </lineage>
</organism>
<protein>
    <submittedName>
        <fullName evidence="1">Uncharacterized protein</fullName>
    </submittedName>
</protein>
<keyword evidence="2" id="KW-1185">Reference proteome</keyword>
<evidence type="ECO:0000313" key="1">
    <source>
        <dbReference type="EMBL" id="SDC68746.1"/>
    </source>
</evidence>
<dbReference type="AlphaFoldDB" id="A0A1G6NN95"/>
<accession>A0A1G6NN95</accession>
<dbReference type="STRING" id="1640674.SAMN05216323_104418"/>
<reference evidence="1 2" key="1">
    <citation type="submission" date="2016-09" db="EMBL/GenBank/DDBJ databases">
        <authorList>
            <person name="Capua I."/>
            <person name="De Benedictis P."/>
            <person name="Joannis T."/>
            <person name="Lombin L.H."/>
            <person name="Cattoli G."/>
        </authorList>
    </citation>
    <scope>NUCLEOTIDE SEQUENCE [LARGE SCALE GENOMIC DNA]</scope>
    <source>
        <strain evidence="1 2">A7P-90m</strain>
    </source>
</reference>
<dbReference type="Proteomes" id="UP000199452">
    <property type="component" value="Unassembled WGS sequence"/>
</dbReference>
<dbReference type="PROSITE" id="PS51257">
    <property type="entry name" value="PROKAR_LIPOPROTEIN"/>
    <property type="match status" value="1"/>
</dbReference>
<name>A0A1G6NN95_9BACT</name>
<gene>
    <name evidence="1" type="ORF">SAMN05216323_104418</name>
</gene>
<sequence length="298" mass="32465">MKSLTFSNRLMMLATIMGITLLVGCSKDRVSEVDKSSYKSSEEYMDAHKQAEQEFVITQDGTSPIVAQQGTKVWPARSKLMFANGSDIIYPYTVKIVELYTPKDMILYQMPSTSGTSLLTTAGEVRVRAFKDGQELVLKPDSTWKVEMPSATPMANMLTYYGAVSASMVNWINTPVGNFAVTAYGYTAEMAKLGWISCAKVASTAATATFNFNSTTDNLDNVVKFIYFPNLKSLKQVYTQTASDLPIGESVKIILIGINASDTPYTFAAQNTISKDSTINVTLTVSTDAALTAILDGL</sequence>
<proteinExistence type="predicted"/>
<dbReference type="OrthoDB" id="1488726at2"/>
<evidence type="ECO:0000313" key="2">
    <source>
        <dbReference type="Proteomes" id="UP000199452"/>
    </source>
</evidence>
<dbReference type="RefSeq" id="WP_125869853.1">
    <property type="nucleotide sequence ID" value="NZ_FMYP01000044.1"/>
</dbReference>
<dbReference type="EMBL" id="FMYP01000044">
    <property type="protein sequence ID" value="SDC68746.1"/>
    <property type="molecule type" value="Genomic_DNA"/>
</dbReference>